<reference evidence="2 3" key="1">
    <citation type="submission" date="2013-03" db="EMBL/GenBank/DDBJ databases">
        <title>The Genome Sequence of Acinetobacter tandoii CIP 107469.</title>
        <authorList>
            <consortium name="The Broad Institute Genome Sequencing Platform"/>
            <consortium name="The Broad Institute Genome Sequencing Center for Infectious Disease"/>
            <person name="Cerqueira G."/>
            <person name="Feldgarden M."/>
            <person name="Courvalin P."/>
            <person name="Perichon B."/>
            <person name="Grillot-Courvalin C."/>
            <person name="Clermont D."/>
            <person name="Rocha E."/>
            <person name="Yoon E.-J."/>
            <person name="Nemec A."/>
            <person name="Walker B."/>
            <person name="Young S.K."/>
            <person name="Zeng Q."/>
            <person name="Gargeya S."/>
            <person name="Fitzgerald M."/>
            <person name="Haas B."/>
            <person name="Abouelleil A."/>
            <person name="Alvarado L."/>
            <person name="Arachchi H.M."/>
            <person name="Berlin A.M."/>
            <person name="Chapman S.B."/>
            <person name="Dewar J."/>
            <person name="Goldberg J."/>
            <person name="Griggs A."/>
            <person name="Gujja S."/>
            <person name="Hansen M."/>
            <person name="Howarth C."/>
            <person name="Imamovic A."/>
            <person name="Larimer J."/>
            <person name="McCowan C."/>
            <person name="Murphy C."/>
            <person name="Neiman D."/>
            <person name="Pearson M."/>
            <person name="Priest M."/>
            <person name="Roberts A."/>
            <person name="Saif S."/>
            <person name="Shea T."/>
            <person name="Sisk P."/>
            <person name="Sykes S."/>
            <person name="Wortman J."/>
            <person name="Nusbaum C."/>
            <person name="Birren B."/>
        </authorList>
    </citation>
    <scope>NUCLEOTIDE SEQUENCE [LARGE SCALE GENOMIC DNA]</scope>
    <source>
        <strain evidence="2 3">CIP 107469</strain>
    </source>
</reference>
<gene>
    <name evidence="2" type="ORF">I593_02094</name>
</gene>
<keyword evidence="1" id="KW-0472">Membrane</keyword>
<keyword evidence="3" id="KW-1185">Reference proteome</keyword>
<comment type="caution">
    <text evidence="2">The sequence shown here is derived from an EMBL/GenBank/DDBJ whole genome shotgun (WGS) entry which is preliminary data.</text>
</comment>
<feature type="transmembrane region" description="Helical" evidence="1">
    <location>
        <begin position="12"/>
        <end position="35"/>
    </location>
</feature>
<organism evidence="2 3">
    <name type="scientific">Acinetobacter tandoii DSM 14970 = CIP 107469</name>
    <dbReference type="NCBI Taxonomy" id="1120927"/>
    <lineage>
        <taxon>Bacteria</taxon>
        <taxon>Pseudomonadati</taxon>
        <taxon>Pseudomonadota</taxon>
        <taxon>Gammaproteobacteria</taxon>
        <taxon>Moraxellales</taxon>
        <taxon>Moraxellaceae</taxon>
        <taxon>Acinetobacter</taxon>
    </lineage>
</organism>
<evidence type="ECO:0000256" key="1">
    <source>
        <dbReference type="SAM" id="Phobius"/>
    </source>
</evidence>
<feature type="transmembrane region" description="Helical" evidence="1">
    <location>
        <begin position="78"/>
        <end position="98"/>
    </location>
</feature>
<feature type="transmembrane region" description="Helical" evidence="1">
    <location>
        <begin position="47"/>
        <end position="66"/>
    </location>
</feature>
<accession>R9AYE9</accession>
<dbReference type="AlphaFoldDB" id="R9AYE9"/>
<name>R9AYE9_9GAMM</name>
<protein>
    <submittedName>
        <fullName evidence="2">Uncharacterized protein</fullName>
    </submittedName>
</protein>
<dbReference type="Proteomes" id="UP000016201">
    <property type="component" value="Unassembled WGS sequence"/>
</dbReference>
<evidence type="ECO:0000313" key="3">
    <source>
        <dbReference type="Proteomes" id="UP000016201"/>
    </source>
</evidence>
<dbReference type="PATRIC" id="fig|1120927.3.peg.2031"/>
<keyword evidence="1" id="KW-0812">Transmembrane</keyword>
<dbReference type="EMBL" id="AQFM01000037">
    <property type="protein sequence ID" value="EOR07207.1"/>
    <property type="molecule type" value="Genomic_DNA"/>
</dbReference>
<sequence length="125" mass="13695">MGMNDPISIKGLPWFIKIIAAVIGAILALTLSGDIDTEGRIKITKGLIIKFSFSVSISLYGGAAFIEYFKLTHYSHPAQGVVMLFFAVFGLLFVGIFYQSIRLLEGKKPSELITEIKAAFAAMFK</sequence>
<keyword evidence="1" id="KW-1133">Transmembrane helix</keyword>
<dbReference type="eggNOG" id="ENOG50347EZ">
    <property type="taxonomic scope" value="Bacteria"/>
</dbReference>
<evidence type="ECO:0000313" key="2">
    <source>
        <dbReference type="EMBL" id="EOR07207.1"/>
    </source>
</evidence>
<proteinExistence type="predicted"/>